<evidence type="ECO:0000313" key="2">
    <source>
        <dbReference type="EMBL" id="CAG2234422.1"/>
    </source>
</evidence>
<dbReference type="AlphaFoldDB" id="A0A8S3TL63"/>
<organism evidence="2 3">
    <name type="scientific">Mytilus edulis</name>
    <name type="common">Blue mussel</name>
    <dbReference type="NCBI Taxonomy" id="6550"/>
    <lineage>
        <taxon>Eukaryota</taxon>
        <taxon>Metazoa</taxon>
        <taxon>Spiralia</taxon>
        <taxon>Lophotrochozoa</taxon>
        <taxon>Mollusca</taxon>
        <taxon>Bivalvia</taxon>
        <taxon>Autobranchia</taxon>
        <taxon>Pteriomorphia</taxon>
        <taxon>Mytilida</taxon>
        <taxon>Mytiloidea</taxon>
        <taxon>Mytilidae</taxon>
        <taxon>Mytilinae</taxon>
        <taxon>Mytilus</taxon>
    </lineage>
</organism>
<accession>A0A8S3TL63</accession>
<name>A0A8S3TL63_MYTED</name>
<dbReference type="Proteomes" id="UP000683360">
    <property type="component" value="Unassembled WGS sequence"/>
</dbReference>
<evidence type="ECO:0000256" key="1">
    <source>
        <dbReference type="SAM" id="MobiDB-lite"/>
    </source>
</evidence>
<comment type="caution">
    <text evidence="2">The sequence shown here is derived from an EMBL/GenBank/DDBJ whole genome shotgun (WGS) entry which is preliminary data.</text>
</comment>
<keyword evidence="3" id="KW-1185">Reference proteome</keyword>
<sequence length="283" mass="32936">MNDTHQKIKELAANGSSTEELWLIFKTNLNQSVTNHIPHKMAKQKDSLPWLTPSVRKLIKRRDRLYKKHKKSAVPSIKSKLKETKRMVQRELRRSYWNYIENIVTPKEENNQYSSMKRFWTYIKHQKTESNGVAPLRTEAQLPSTTSLREIFILPSTTTSNNQSERNLHSPSTTTFNNQSERNLHSPQHNYLQQPVGEKYSFSPAQLPPTTSLREIFILPAQLPPTTSLREIFILPSTTTSNNQSERNLHSPQHNYLQQNLNMQLVNIQGQITEQRLRTIGKI</sequence>
<dbReference type="EMBL" id="CAJPWZ010002241">
    <property type="protein sequence ID" value="CAG2234422.1"/>
    <property type="molecule type" value="Genomic_DNA"/>
</dbReference>
<gene>
    <name evidence="2" type="ORF">MEDL_47064</name>
</gene>
<evidence type="ECO:0000313" key="3">
    <source>
        <dbReference type="Proteomes" id="UP000683360"/>
    </source>
</evidence>
<reference evidence="2" key="1">
    <citation type="submission" date="2021-03" db="EMBL/GenBank/DDBJ databases">
        <authorList>
            <person name="Bekaert M."/>
        </authorList>
    </citation>
    <scope>NUCLEOTIDE SEQUENCE</scope>
</reference>
<protein>
    <submittedName>
        <fullName evidence="2">Uncharacterized protein</fullName>
    </submittedName>
</protein>
<dbReference type="OrthoDB" id="6155702at2759"/>
<proteinExistence type="predicted"/>
<feature type="region of interest" description="Disordered" evidence="1">
    <location>
        <begin position="156"/>
        <end position="185"/>
    </location>
</feature>